<dbReference type="GO" id="GO:0005737">
    <property type="term" value="C:cytoplasm"/>
    <property type="evidence" value="ECO:0007669"/>
    <property type="project" value="TreeGrafter"/>
</dbReference>
<dbReference type="PANTHER" id="PTHR47695">
    <property type="entry name" value="PID DOMAIN-CONTAINING PROTEIN"/>
    <property type="match status" value="1"/>
</dbReference>
<dbReference type="AlphaFoldDB" id="A0A8C4QNP3"/>
<feature type="compositionally biased region" description="Basic and acidic residues" evidence="1">
    <location>
        <begin position="147"/>
        <end position="158"/>
    </location>
</feature>
<evidence type="ECO:0000313" key="3">
    <source>
        <dbReference type="Ensembl" id="ENSEBUP00000017552.1"/>
    </source>
</evidence>
<protein>
    <recommendedName>
        <fullName evidence="2">PID domain-containing protein</fullName>
    </recommendedName>
</protein>
<dbReference type="InterPro" id="IPR011993">
    <property type="entry name" value="PH-like_dom_sf"/>
</dbReference>
<dbReference type="InterPro" id="IPR048559">
    <property type="entry name" value="DAB1/2_SBM"/>
</dbReference>
<dbReference type="Gene3D" id="2.30.29.30">
    <property type="entry name" value="Pleckstrin-homology domain (PH domain)/Phosphotyrosine-binding domain (PTB)"/>
    <property type="match status" value="1"/>
</dbReference>
<dbReference type="OMA" id="NARDESM"/>
<feature type="region of interest" description="Disordered" evidence="1">
    <location>
        <begin position="147"/>
        <end position="166"/>
    </location>
</feature>
<organism evidence="3 4">
    <name type="scientific">Eptatretus burgeri</name>
    <name type="common">Inshore hagfish</name>
    <dbReference type="NCBI Taxonomy" id="7764"/>
    <lineage>
        <taxon>Eukaryota</taxon>
        <taxon>Metazoa</taxon>
        <taxon>Chordata</taxon>
        <taxon>Craniata</taxon>
        <taxon>Vertebrata</taxon>
        <taxon>Cyclostomata</taxon>
        <taxon>Myxini</taxon>
        <taxon>Myxiniformes</taxon>
        <taxon>Myxinidae</taxon>
        <taxon>Eptatretinae</taxon>
        <taxon>Eptatretus</taxon>
    </lineage>
</organism>
<evidence type="ECO:0000259" key="2">
    <source>
        <dbReference type="PROSITE" id="PS01179"/>
    </source>
</evidence>
<dbReference type="PANTHER" id="PTHR47695:SF3">
    <property type="entry name" value="PID DOMAIN-CONTAINING PROTEIN"/>
    <property type="match status" value="1"/>
</dbReference>
<dbReference type="SMART" id="SM00462">
    <property type="entry name" value="PTB"/>
    <property type="match status" value="1"/>
</dbReference>
<reference evidence="3" key="2">
    <citation type="submission" date="2025-09" db="UniProtKB">
        <authorList>
            <consortium name="Ensembl"/>
        </authorList>
    </citation>
    <scope>IDENTIFICATION</scope>
</reference>
<name>A0A8C4QNP3_EPTBU</name>
<reference evidence="3" key="1">
    <citation type="submission" date="2025-08" db="UniProtKB">
        <authorList>
            <consortium name="Ensembl"/>
        </authorList>
    </citation>
    <scope>IDENTIFICATION</scope>
</reference>
<dbReference type="Proteomes" id="UP000694388">
    <property type="component" value="Unplaced"/>
</dbReference>
<evidence type="ECO:0000256" key="1">
    <source>
        <dbReference type="SAM" id="MobiDB-lite"/>
    </source>
</evidence>
<dbReference type="InterPro" id="IPR006020">
    <property type="entry name" value="PTB/PI_dom"/>
</dbReference>
<sequence length="166" mass="18773">MTEVDHGFFTGEDERSHTGLQRFVGNGVKHRAKLIGVDIVPNARDESMCQDSMMKLKGFSAAARARGIHKQRIVLSVCLDGIRITDEKIVQHEHSLQKISFIAMDTTDHRALGYVFGQTGEHRFFAIKTIQPVKFCTHQLRIDHDVTEHKEHQKETGKHTNSSVKG</sequence>
<keyword evidence="4" id="KW-1185">Reference proteome</keyword>
<dbReference type="Ensembl" id="ENSEBUT00000018127.1">
    <property type="protein sequence ID" value="ENSEBUP00000017552.1"/>
    <property type="gene ID" value="ENSEBUG00000010962.1"/>
</dbReference>
<feature type="domain" description="PID" evidence="2">
    <location>
        <begin position="25"/>
        <end position="134"/>
    </location>
</feature>
<dbReference type="PROSITE" id="PS01179">
    <property type="entry name" value="PID"/>
    <property type="match status" value="1"/>
</dbReference>
<proteinExistence type="predicted"/>
<dbReference type="GeneTree" id="ENSGT00940000155567"/>
<dbReference type="SUPFAM" id="SSF50729">
    <property type="entry name" value="PH domain-like"/>
    <property type="match status" value="1"/>
</dbReference>
<evidence type="ECO:0000313" key="4">
    <source>
        <dbReference type="Proteomes" id="UP000694388"/>
    </source>
</evidence>
<dbReference type="Pfam" id="PF21792">
    <property type="entry name" value="DAB2_SBM"/>
    <property type="match status" value="1"/>
</dbReference>
<accession>A0A8C4QNP3</accession>